<accession>A0ABT2H6F5</accession>
<gene>
    <name evidence="2" type="ORF">N1032_17235</name>
</gene>
<sequence>MDSLEEVAHELYGLLPGDFTAARNQRASDAGKGGDRPLGASIRRLAKPSVAAWAVNALVRHRADEVDDLLELGERLRTAQDELDRDAIQSLGRDRQRSLAAIGRSARTLGDELGVPVSESAAIEVQQTLQAAMGDPAAAAAVQSGMLVRTFAGSGLDPVDLEGAVALPTGTGDQATDAAAFDEIGARRRLKNRASSGGSSTRPTSPSRDSAPAWSPPDDDEKRADRATREQERADAREAARTEALAAARQEAEETRQDAEDADAEVATLDLRIRDLVEQRDRLSQELRDLKDQVEAVQDELAETESARASARKERLAAQRTADTAERTAARARKRLDGLER</sequence>
<reference evidence="2" key="1">
    <citation type="submission" date="2022-08" db="EMBL/GenBank/DDBJ databases">
        <authorList>
            <person name="Deng Y."/>
            <person name="Han X.-F."/>
            <person name="Zhang Y.-Q."/>
        </authorList>
    </citation>
    <scope>NUCLEOTIDE SEQUENCE</scope>
    <source>
        <strain evidence="2">CPCC 203386</strain>
    </source>
</reference>
<dbReference type="EMBL" id="JANLCJ010000006">
    <property type="protein sequence ID" value="MCS5735492.1"/>
    <property type="molecule type" value="Genomic_DNA"/>
</dbReference>
<feature type="region of interest" description="Disordered" evidence="1">
    <location>
        <begin position="186"/>
        <end position="263"/>
    </location>
</feature>
<dbReference type="Proteomes" id="UP001165586">
    <property type="component" value="Unassembled WGS sequence"/>
</dbReference>
<dbReference type="RefSeq" id="WP_259540415.1">
    <property type="nucleotide sequence ID" value="NZ_JANLCJ010000006.1"/>
</dbReference>
<feature type="compositionally biased region" description="Basic and acidic residues" evidence="1">
    <location>
        <begin position="220"/>
        <end position="241"/>
    </location>
</feature>
<evidence type="ECO:0008006" key="4">
    <source>
        <dbReference type="Google" id="ProtNLM"/>
    </source>
</evidence>
<evidence type="ECO:0000313" key="2">
    <source>
        <dbReference type="EMBL" id="MCS5735492.1"/>
    </source>
</evidence>
<feature type="compositionally biased region" description="Basic and acidic residues" evidence="1">
    <location>
        <begin position="311"/>
        <end position="341"/>
    </location>
</feature>
<organism evidence="2 3">
    <name type="scientific">Herbiconiux daphne</name>
    <dbReference type="NCBI Taxonomy" id="2970914"/>
    <lineage>
        <taxon>Bacteria</taxon>
        <taxon>Bacillati</taxon>
        <taxon>Actinomycetota</taxon>
        <taxon>Actinomycetes</taxon>
        <taxon>Micrococcales</taxon>
        <taxon>Microbacteriaceae</taxon>
        <taxon>Herbiconiux</taxon>
    </lineage>
</organism>
<evidence type="ECO:0000256" key="1">
    <source>
        <dbReference type="SAM" id="MobiDB-lite"/>
    </source>
</evidence>
<keyword evidence="3" id="KW-1185">Reference proteome</keyword>
<feature type="compositionally biased region" description="Basic and acidic residues" evidence="1">
    <location>
        <begin position="250"/>
        <end position="259"/>
    </location>
</feature>
<comment type="caution">
    <text evidence="2">The sequence shown here is derived from an EMBL/GenBank/DDBJ whole genome shotgun (WGS) entry which is preliminary data.</text>
</comment>
<protein>
    <recommendedName>
        <fullName evidence="4">Transposase</fullName>
    </recommendedName>
</protein>
<name>A0ABT2H6F5_9MICO</name>
<feature type="compositionally biased region" description="Low complexity" evidence="1">
    <location>
        <begin position="193"/>
        <end position="213"/>
    </location>
</feature>
<feature type="region of interest" description="Disordered" evidence="1">
    <location>
        <begin position="301"/>
        <end position="341"/>
    </location>
</feature>
<evidence type="ECO:0000313" key="3">
    <source>
        <dbReference type="Proteomes" id="UP001165586"/>
    </source>
</evidence>
<proteinExistence type="predicted"/>